<dbReference type="InterPro" id="IPR040256">
    <property type="entry name" value="At4g02000-like"/>
</dbReference>
<evidence type="ECO:0000313" key="3">
    <source>
        <dbReference type="EMBL" id="SPC87899.1"/>
    </source>
</evidence>
<organism evidence="3">
    <name type="scientific">Fagus sylvatica</name>
    <name type="common">Beechnut</name>
    <dbReference type="NCBI Taxonomy" id="28930"/>
    <lineage>
        <taxon>Eukaryota</taxon>
        <taxon>Viridiplantae</taxon>
        <taxon>Streptophyta</taxon>
        <taxon>Embryophyta</taxon>
        <taxon>Tracheophyta</taxon>
        <taxon>Spermatophyta</taxon>
        <taxon>Magnoliopsida</taxon>
        <taxon>eudicotyledons</taxon>
        <taxon>Gunneridae</taxon>
        <taxon>Pentapetalae</taxon>
        <taxon>rosids</taxon>
        <taxon>fabids</taxon>
        <taxon>Fagales</taxon>
        <taxon>Fagaceae</taxon>
        <taxon>Fagus</taxon>
    </lineage>
</organism>
<proteinExistence type="predicted"/>
<dbReference type="InterPro" id="IPR005135">
    <property type="entry name" value="Endo/exonuclease/phosphatase"/>
</dbReference>
<accession>A0A2N9FLW7</accession>
<feature type="domain" description="Endonuclease/exonuclease/phosphatase" evidence="2">
    <location>
        <begin position="366"/>
        <end position="570"/>
    </location>
</feature>
<evidence type="ECO:0000256" key="1">
    <source>
        <dbReference type="SAM" id="MobiDB-lite"/>
    </source>
</evidence>
<dbReference type="EMBL" id="OIVN01000957">
    <property type="protein sequence ID" value="SPC87899.1"/>
    <property type="molecule type" value="Genomic_DNA"/>
</dbReference>
<dbReference type="SUPFAM" id="SSF56219">
    <property type="entry name" value="DNase I-like"/>
    <property type="match status" value="1"/>
</dbReference>
<dbReference type="PANTHER" id="PTHR31286">
    <property type="entry name" value="GLYCINE-RICH CELL WALL STRUCTURAL PROTEIN 1.8-LIKE"/>
    <property type="match status" value="1"/>
</dbReference>
<sequence length="577" mass="64707">MVGEPLVSSIGEGAGPGEIESLPKVPVSSPIRQWSSLFKEQISEGTRLCYVEPKRIGSKVVVKPPQASSYCGDCQMGEKLGWTISNKSSAIHRGETLCRGLVDGLQGLQLLDLALQKIPIWVKIMRLPVEYWNPICLGHIASGVGQPLYADSTTETNRRLGFARVFIEVDVNGEFPTEIEVDMGDGKAFIVGIEYPWVPVKCPKCHLFGHTGLNCGNSEAGHQGQLIRKQWIPKKNKENVLKDPHREVKPTAIIGSALPNAPKHGGKAKAALGRSGVQEIKGKSPKSCNQFATLSDEPNLEEETHTPLRRNFSNLSVQQIIEEALKCSTQVRVNTGSKGLRDGVGGYVGEGSCVCPNLCIMNWVIWNIRGLNHPLKQREVRKMVKWLDLSLICLVETRVRLENTHEVRESILPGWEFVFCCSDNGLGKIWLFWKKEMLDLHVFQKLPQVIHCKISYGILNYYCSFVYASNDGTVRRKLWHSLDCFRKTFTQSPWLVAGDFNVVKSPNEKLGGCILSGYENEFLQCVNSFEVDDYPAIGCFFTWSNKRDEDQFTAKKLDRVLVNNDWPDGWRDVKLEC</sequence>
<evidence type="ECO:0000259" key="2">
    <source>
        <dbReference type="Pfam" id="PF03372"/>
    </source>
</evidence>
<dbReference type="Pfam" id="PF03372">
    <property type="entry name" value="Exo_endo_phos"/>
    <property type="match status" value="1"/>
</dbReference>
<dbReference type="PANTHER" id="PTHR31286:SF180">
    <property type="entry name" value="OS10G0362600 PROTEIN"/>
    <property type="match status" value="1"/>
</dbReference>
<protein>
    <recommendedName>
        <fullName evidence="2">Endonuclease/exonuclease/phosphatase domain-containing protein</fullName>
    </recommendedName>
</protein>
<dbReference type="AlphaFoldDB" id="A0A2N9FLW7"/>
<feature type="region of interest" description="Disordered" evidence="1">
    <location>
        <begin position="1"/>
        <end position="22"/>
    </location>
</feature>
<name>A0A2N9FLW7_FAGSY</name>
<dbReference type="InterPro" id="IPR036691">
    <property type="entry name" value="Endo/exonu/phosph_ase_sf"/>
</dbReference>
<dbReference type="GO" id="GO:0003824">
    <property type="term" value="F:catalytic activity"/>
    <property type="evidence" value="ECO:0007669"/>
    <property type="project" value="InterPro"/>
</dbReference>
<gene>
    <name evidence="3" type="ORF">FSB_LOCUS15781</name>
</gene>
<reference evidence="3" key="1">
    <citation type="submission" date="2018-02" db="EMBL/GenBank/DDBJ databases">
        <authorList>
            <person name="Cohen D.B."/>
            <person name="Kent A.D."/>
        </authorList>
    </citation>
    <scope>NUCLEOTIDE SEQUENCE</scope>
</reference>
<dbReference type="Gene3D" id="3.60.10.10">
    <property type="entry name" value="Endonuclease/exonuclease/phosphatase"/>
    <property type="match status" value="1"/>
</dbReference>